<dbReference type="AlphaFoldDB" id="A0A402A4I3"/>
<feature type="compositionally biased region" description="Polar residues" evidence="1">
    <location>
        <begin position="8"/>
        <end position="21"/>
    </location>
</feature>
<reference evidence="3" key="1">
    <citation type="submission" date="2018-12" db="EMBL/GenBank/DDBJ databases">
        <title>Tengunoibacter tsumagoiensis gen. nov., sp. nov., Dictyobacter kobayashii sp. nov., D. alpinus sp. nov., and D. joshuensis sp. nov. and description of Dictyobacteraceae fam. nov. within the order Ktedonobacterales isolated from Tengu-no-mugimeshi.</title>
        <authorList>
            <person name="Wang C.M."/>
            <person name="Zheng Y."/>
            <person name="Sakai Y."/>
            <person name="Toyoda A."/>
            <person name="Minakuchi Y."/>
            <person name="Abe K."/>
            <person name="Yokota A."/>
            <person name="Yabe S."/>
        </authorList>
    </citation>
    <scope>NUCLEOTIDE SEQUENCE [LARGE SCALE GENOMIC DNA]</scope>
    <source>
        <strain evidence="3">Uno3</strain>
    </source>
</reference>
<proteinExistence type="predicted"/>
<organism evidence="2 3">
    <name type="scientific">Tengunoibacter tsumagoiensis</name>
    <dbReference type="NCBI Taxonomy" id="2014871"/>
    <lineage>
        <taxon>Bacteria</taxon>
        <taxon>Bacillati</taxon>
        <taxon>Chloroflexota</taxon>
        <taxon>Ktedonobacteria</taxon>
        <taxon>Ktedonobacterales</taxon>
        <taxon>Dictyobacteraceae</taxon>
        <taxon>Tengunoibacter</taxon>
    </lineage>
</organism>
<accession>A0A402A4I3</accession>
<gene>
    <name evidence="2" type="ORF">KTT_39120</name>
</gene>
<keyword evidence="3" id="KW-1185">Reference proteome</keyword>
<dbReference type="Proteomes" id="UP000287352">
    <property type="component" value="Unassembled WGS sequence"/>
</dbReference>
<sequence>MDVEQKQSKLSQKGQIHSAQTPPRCANCDIDILWSPTVVEETTYCCTGCAVGGPCCCDYSLYSSKNISGVIHYGPEEEVLKKSSD</sequence>
<feature type="region of interest" description="Disordered" evidence="1">
    <location>
        <begin position="1"/>
        <end position="23"/>
    </location>
</feature>
<dbReference type="EMBL" id="BIFR01000001">
    <property type="protein sequence ID" value="GCE14053.1"/>
    <property type="molecule type" value="Genomic_DNA"/>
</dbReference>
<evidence type="ECO:0000313" key="2">
    <source>
        <dbReference type="EMBL" id="GCE14053.1"/>
    </source>
</evidence>
<name>A0A402A4I3_9CHLR</name>
<evidence type="ECO:0000256" key="1">
    <source>
        <dbReference type="SAM" id="MobiDB-lite"/>
    </source>
</evidence>
<evidence type="ECO:0000313" key="3">
    <source>
        <dbReference type="Proteomes" id="UP000287352"/>
    </source>
</evidence>
<protein>
    <submittedName>
        <fullName evidence="2">Uncharacterized protein</fullName>
    </submittedName>
</protein>
<comment type="caution">
    <text evidence="2">The sequence shown here is derived from an EMBL/GenBank/DDBJ whole genome shotgun (WGS) entry which is preliminary data.</text>
</comment>